<accession>A0A937AJP3</accession>
<proteinExistence type="predicted"/>
<dbReference type="EMBL" id="SEOL01000003">
    <property type="protein sequence ID" value="MBL0848932.1"/>
    <property type="molecule type" value="Genomic_DNA"/>
</dbReference>
<evidence type="ECO:0000313" key="2">
    <source>
        <dbReference type="Proteomes" id="UP000736856"/>
    </source>
</evidence>
<reference evidence="1" key="1">
    <citation type="submission" date="2019-02" db="EMBL/GenBank/DDBJ databases">
        <title>A novel Candidatus Liberibacter species associated with the New Zealand native fuchsia psyllid, Ctenarytaina fuchsiae.</title>
        <authorList>
            <person name="Thompson S.M."/>
            <person name="Jorgensen N."/>
            <person name="David C."/>
            <person name="Bulman S.R."/>
            <person name="Smith G.R."/>
        </authorList>
    </citation>
    <scope>NUCLEOTIDE SEQUENCE</scope>
    <source>
        <strain evidence="1">Oxford</strain>
    </source>
</reference>
<comment type="caution">
    <text evidence="1">The sequence shown here is derived from an EMBL/GenBank/DDBJ whole genome shotgun (WGS) entry which is preliminary data.</text>
</comment>
<evidence type="ECO:0000313" key="1">
    <source>
        <dbReference type="EMBL" id="MBL0848932.1"/>
    </source>
</evidence>
<dbReference type="Proteomes" id="UP000736856">
    <property type="component" value="Unassembled WGS sequence"/>
</dbReference>
<protein>
    <submittedName>
        <fullName evidence="1">Uncharacterized protein</fullName>
    </submittedName>
</protein>
<dbReference type="AlphaFoldDB" id="A0A937AJP3"/>
<name>A0A937AJP3_9HYPH</name>
<sequence length="216" mass="24439">MLNFDHKWNFNSPGKIPDPIVDEFSAIITKISQGQQYRIERFKHYFAQASGDISSPSTKIDWAHTDLEKHMNDASVNAPLFIAAFYNACKELEKDPNIPLPTVFDINNILAKHHANYRINPPNLVALDSIYTPAPPKIPASLDQQARERIQNSMSKSQQLMSEGMHRQAVQEALWLLESVSTAFQGIKNGENSITAKYFNKIMEVLKRNNKGTALK</sequence>
<gene>
    <name evidence="1" type="ORF">EU981_02380</name>
</gene>
<organism evidence="1 2">
    <name type="scientific">Candidatus Liberibacter ctenarytainae</name>
    <dbReference type="NCBI Taxonomy" id="2020335"/>
    <lineage>
        <taxon>Bacteria</taxon>
        <taxon>Pseudomonadati</taxon>
        <taxon>Pseudomonadota</taxon>
        <taxon>Alphaproteobacteria</taxon>
        <taxon>Hyphomicrobiales</taxon>
        <taxon>Rhizobiaceae</taxon>
        <taxon>Liberibacter</taxon>
    </lineage>
</organism>